<feature type="coiled-coil region" evidence="15">
    <location>
        <begin position="232"/>
        <end position="259"/>
    </location>
</feature>
<evidence type="ECO:0000256" key="3">
    <source>
        <dbReference type="ARBA" id="ARBA00022448"/>
    </source>
</evidence>
<keyword evidence="10" id="KW-0406">Ion transport</keyword>
<organism evidence="18 19">
    <name type="scientific">Hondaea fermentalgiana</name>
    <dbReference type="NCBI Taxonomy" id="2315210"/>
    <lineage>
        <taxon>Eukaryota</taxon>
        <taxon>Sar</taxon>
        <taxon>Stramenopiles</taxon>
        <taxon>Bigyra</taxon>
        <taxon>Labyrinthulomycetes</taxon>
        <taxon>Thraustochytrida</taxon>
        <taxon>Thraustochytriidae</taxon>
        <taxon>Hondaea</taxon>
    </lineage>
</organism>
<dbReference type="PANTHER" id="PTHR13462">
    <property type="entry name" value="CALCIUM UNIPORTER PROTEIN, MITOCHONDRIAL"/>
    <property type="match status" value="1"/>
</dbReference>
<dbReference type="GO" id="GO:0005262">
    <property type="term" value="F:calcium channel activity"/>
    <property type="evidence" value="ECO:0007669"/>
    <property type="project" value="UniProtKB-KW"/>
</dbReference>
<evidence type="ECO:0000256" key="9">
    <source>
        <dbReference type="ARBA" id="ARBA00022989"/>
    </source>
</evidence>
<evidence type="ECO:0000256" key="11">
    <source>
        <dbReference type="ARBA" id="ARBA00023128"/>
    </source>
</evidence>
<keyword evidence="15" id="KW-0175">Coiled coil</keyword>
<keyword evidence="19" id="KW-1185">Reference proteome</keyword>
<sequence length="379" mass="42453">MALGLRRFALTWPRLQASARPGAVETRGLHRGCVRATPQQIAGIRWLSATSTILHDDLHKPRVSFLDLEDPAYDEFELRLPVAEKTSTHASKKDATPASNLVLVEAQETVQAFQRRANVRVLDPEGFPVGPYVRMQTLLLLPSGGGARFREMDDMPNIQDAASDTGATEIGQSEPKKTHEACSDSQPETLSLALQLESLADPSKTVRIAHLRAEDLLEAAAANAWAGKSHDLASARAEVADIEERLENLEARKRRLDGEALQSCKRRWWAAFVFLSAQNLVLAYGVWGVYSWDVMEPITYFIGSSVTLWGAFYFAWLRRENSYDTLFNNMLARRRASLHRQDGFDESQVIALRRLYRRALQHRDHVELTAAPSSTPSPH</sequence>
<dbReference type="InterPro" id="IPR006769">
    <property type="entry name" value="MCU_C"/>
</dbReference>
<comment type="similarity">
    <text evidence="2">Belongs to the MCU (TC 1.A.77) family.</text>
</comment>
<protein>
    <submittedName>
        <fullName evidence="18">Calcium uniporter protein, mitochondrial</fullName>
    </submittedName>
</protein>
<keyword evidence="9 16" id="KW-1133">Transmembrane helix</keyword>
<evidence type="ECO:0000256" key="4">
    <source>
        <dbReference type="ARBA" id="ARBA00022568"/>
    </source>
</evidence>
<feature type="transmembrane region" description="Helical" evidence="16">
    <location>
        <begin position="298"/>
        <end position="317"/>
    </location>
</feature>
<feature type="domain" description="Calcium uniporter protein C-terminal" evidence="17">
    <location>
        <begin position="223"/>
        <end position="348"/>
    </location>
</feature>
<comment type="subcellular location">
    <subcellularLocation>
        <location evidence="1">Mitochondrion inner membrane</location>
        <topology evidence="1">Multi-pass membrane protein</topology>
    </subcellularLocation>
</comment>
<evidence type="ECO:0000256" key="14">
    <source>
        <dbReference type="ARBA" id="ARBA00036634"/>
    </source>
</evidence>
<dbReference type="GO" id="GO:0051560">
    <property type="term" value="P:mitochondrial calcium ion homeostasis"/>
    <property type="evidence" value="ECO:0007669"/>
    <property type="project" value="InterPro"/>
</dbReference>
<gene>
    <name evidence="18" type="ORF">FCC1311_072782</name>
</gene>
<dbReference type="GO" id="GO:0036444">
    <property type="term" value="P:calcium import into the mitochondrion"/>
    <property type="evidence" value="ECO:0007669"/>
    <property type="project" value="UniProtKB-ARBA"/>
</dbReference>
<dbReference type="InParanoid" id="A0A2R5GJK2"/>
<comment type="caution">
    <text evidence="18">The sequence shown here is derived from an EMBL/GenBank/DDBJ whole genome shotgun (WGS) entry which is preliminary data.</text>
</comment>
<keyword evidence="12 16" id="KW-0472">Membrane</keyword>
<keyword evidence="4" id="KW-0109">Calcium transport</keyword>
<evidence type="ECO:0000256" key="13">
    <source>
        <dbReference type="ARBA" id="ARBA00023303"/>
    </source>
</evidence>
<keyword evidence="8" id="KW-0106">Calcium</keyword>
<dbReference type="GO" id="GO:0015292">
    <property type="term" value="F:uniporter activity"/>
    <property type="evidence" value="ECO:0007669"/>
    <property type="project" value="TreeGrafter"/>
</dbReference>
<keyword evidence="5" id="KW-0107">Calcium channel</keyword>
<keyword evidence="6 16" id="KW-0812">Transmembrane</keyword>
<dbReference type="GO" id="GO:1990246">
    <property type="term" value="C:uniplex complex"/>
    <property type="evidence" value="ECO:0007669"/>
    <property type="project" value="TreeGrafter"/>
</dbReference>
<dbReference type="EMBL" id="BEYU01000089">
    <property type="protein sequence ID" value="GBG31057.1"/>
    <property type="molecule type" value="Genomic_DNA"/>
</dbReference>
<feature type="transmembrane region" description="Helical" evidence="16">
    <location>
        <begin position="268"/>
        <end position="292"/>
    </location>
</feature>
<evidence type="ECO:0000313" key="19">
    <source>
        <dbReference type="Proteomes" id="UP000241890"/>
    </source>
</evidence>
<dbReference type="AlphaFoldDB" id="A0A2R5GJK2"/>
<keyword evidence="13" id="KW-0407">Ion channel</keyword>
<evidence type="ECO:0000256" key="8">
    <source>
        <dbReference type="ARBA" id="ARBA00022837"/>
    </source>
</evidence>
<evidence type="ECO:0000256" key="12">
    <source>
        <dbReference type="ARBA" id="ARBA00023136"/>
    </source>
</evidence>
<evidence type="ECO:0000256" key="7">
    <source>
        <dbReference type="ARBA" id="ARBA00022792"/>
    </source>
</evidence>
<dbReference type="InterPro" id="IPR039055">
    <property type="entry name" value="MCU_fam"/>
</dbReference>
<keyword evidence="3" id="KW-0813">Transport</keyword>
<evidence type="ECO:0000256" key="2">
    <source>
        <dbReference type="ARBA" id="ARBA00005653"/>
    </source>
</evidence>
<accession>A0A2R5GJK2</accession>
<keyword evidence="11" id="KW-0496">Mitochondrion</keyword>
<dbReference type="OrthoDB" id="278338at2759"/>
<proteinExistence type="inferred from homology"/>
<name>A0A2R5GJK2_9STRA</name>
<dbReference type="PANTHER" id="PTHR13462:SF10">
    <property type="entry name" value="CALCIUM UNIPORTER PROTEIN, MITOCHONDRIAL"/>
    <property type="match status" value="1"/>
</dbReference>
<comment type="catalytic activity">
    <reaction evidence="14">
        <text>Ca(2+)(in) = Ca(2+)(out)</text>
        <dbReference type="Rhea" id="RHEA:29671"/>
        <dbReference type="ChEBI" id="CHEBI:29108"/>
    </reaction>
</comment>
<evidence type="ECO:0000256" key="15">
    <source>
        <dbReference type="SAM" id="Coils"/>
    </source>
</evidence>
<reference evidence="18 19" key="1">
    <citation type="submission" date="2017-12" db="EMBL/GenBank/DDBJ databases">
        <title>Sequencing, de novo assembly and annotation of complete genome of a new Thraustochytrid species, strain FCC1311.</title>
        <authorList>
            <person name="Sedici K."/>
            <person name="Godart F."/>
            <person name="Aiese Cigliano R."/>
            <person name="Sanseverino W."/>
            <person name="Barakat M."/>
            <person name="Ortet P."/>
            <person name="Marechal E."/>
            <person name="Cagnac O."/>
            <person name="Amato A."/>
        </authorList>
    </citation>
    <scope>NUCLEOTIDE SEQUENCE [LARGE SCALE GENOMIC DNA]</scope>
</reference>
<keyword evidence="7" id="KW-0999">Mitochondrion inner membrane</keyword>
<evidence type="ECO:0000256" key="10">
    <source>
        <dbReference type="ARBA" id="ARBA00023065"/>
    </source>
</evidence>
<evidence type="ECO:0000256" key="6">
    <source>
        <dbReference type="ARBA" id="ARBA00022692"/>
    </source>
</evidence>
<evidence type="ECO:0000256" key="5">
    <source>
        <dbReference type="ARBA" id="ARBA00022673"/>
    </source>
</evidence>
<evidence type="ECO:0000259" key="17">
    <source>
        <dbReference type="Pfam" id="PF04678"/>
    </source>
</evidence>
<dbReference type="Pfam" id="PF04678">
    <property type="entry name" value="MCU"/>
    <property type="match status" value="1"/>
</dbReference>
<evidence type="ECO:0000313" key="18">
    <source>
        <dbReference type="EMBL" id="GBG31057.1"/>
    </source>
</evidence>
<evidence type="ECO:0000256" key="1">
    <source>
        <dbReference type="ARBA" id="ARBA00004448"/>
    </source>
</evidence>
<evidence type="ECO:0000256" key="16">
    <source>
        <dbReference type="SAM" id="Phobius"/>
    </source>
</evidence>
<dbReference type="Proteomes" id="UP000241890">
    <property type="component" value="Unassembled WGS sequence"/>
</dbReference>